<dbReference type="SUPFAM" id="SSF117074">
    <property type="entry name" value="Hypothetical protein PA1324"/>
    <property type="match status" value="1"/>
</dbReference>
<dbReference type="RefSeq" id="WP_003407708.1">
    <property type="nucleotide sequence ID" value="NZ_ACOM01000005.1"/>
</dbReference>
<evidence type="ECO:0000313" key="3">
    <source>
        <dbReference type="Proteomes" id="UP000003081"/>
    </source>
</evidence>
<dbReference type="Proteomes" id="UP000003081">
    <property type="component" value="Unassembled WGS sequence"/>
</dbReference>
<protein>
    <recommendedName>
        <fullName evidence="1">Choice-of-anchor A domain-containing protein</fullName>
    </recommendedName>
</protein>
<evidence type="ECO:0000313" key="2">
    <source>
        <dbReference type="EMBL" id="EEP53658.1"/>
    </source>
</evidence>
<dbReference type="eggNOG" id="COG1520">
    <property type="taxonomic scope" value="Bacteria"/>
</dbReference>
<sequence length="394" mass="43175">MYECKDLYGANDFNIFILNNYSAEFTDSQGKVAVGGNILLNDYSVASHLPKEDSPYLIVGGKIDIESGSNNGTTIISNSKNVIHYTMTNYTGSVIPPTEDKPIDFSSVSSYLKCYSDFLGKYSTNSSYNLNSGGQLTITGKDSDMNIVTLPSNILSTANEIILLFPQNSTLIINVTGTFIHFPSAATIVDNNNPPTADEIEHILWNFPDATKFTASGVQIDGTVLAPNANSYLDNGNLQGTIISYNLTGGMEFHNYPFKGNQPQYNSCCSNHNNSNNNNNNSNNNSNNNNSNNNTFCMKPCKVCISGTIYCCNSSCNTNHIKVYLFTSPYASNPIDYIFTNSKGEYEFSNIDAGEYVIAVYSPTQNKCIYCKKNNSCSCLVCAHNCIFNVNGYI</sequence>
<keyword evidence="3" id="KW-1185">Reference proteome</keyword>
<dbReference type="AlphaFoldDB" id="C4IKP3"/>
<evidence type="ECO:0000259" key="1">
    <source>
        <dbReference type="Pfam" id="PF20597"/>
    </source>
</evidence>
<dbReference type="InterPro" id="IPR026588">
    <property type="entry name" value="Choice_anch_A"/>
</dbReference>
<reference evidence="2 3" key="1">
    <citation type="submission" date="2009-08" db="EMBL/GenBank/DDBJ databases">
        <authorList>
            <person name="Shrivastava S."/>
            <person name="Brinkac L.B."/>
            <person name="Brown J.L."/>
            <person name="Bruce D.B."/>
            <person name="Detter C."/>
            <person name="Green L.D."/>
            <person name="Munk C.A."/>
            <person name="Rogers Y.C."/>
            <person name="Tapia R."/>
            <person name="Sims D.R."/>
            <person name="Smith L.A."/>
            <person name="Smith T.J."/>
            <person name="Sutton G."/>
            <person name="Brettin T."/>
        </authorList>
    </citation>
    <scope>NUCLEOTIDE SEQUENCE [LARGE SCALE GENOMIC DNA]</scope>
    <source>
        <strain evidence="3">E4 str. BoNT E BL5262</strain>
    </source>
</reference>
<comment type="caution">
    <text evidence="2">The sequence shown here is derived from an EMBL/GenBank/DDBJ whole genome shotgun (WGS) entry which is preliminary data.</text>
</comment>
<feature type="domain" description="Choice-of-anchor A" evidence="1">
    <location>
        <begin position="7"/>
        <end position="255"/>
    </location>
</feature>
<gene>
    <name evidence="2" type="ORF">CLP_1222</name>
</gene>
<dbReference type="Pfam" id="PF20597">
    <property type="entry name" value="pAdhesive_15"/>
    <property type="match status" value="1"/>
</dbReference>
<proteinExistence type="predicted"/>
<dbReference type="HOGENOM" id="CLU_699624_0_0_9"/>
<organism evidence="2 3">
    <name type="scientific">Clostridium butyricum E4 str. BoNT E BL5262</name>
    <dbReference type="NCBI Taxonomy" id="632245"/>
    <lineage>
        <taxon>Bacteria</taxon>
        <taxon>Bacillati</taxon>
        <taxon>Bacillota</taxon>
        <taxon>Clostridia</taxon>
        <taxon>Eubacteriales</taxon>
        <taxon>Clostridiaceae</taxon>
        <taxon>Clostridium</taxon>
    </lineage>
</organism>
<accession>C4IKP3</accession>
<dbReference type="STRING" id="1492.ATN24_13475"/>
<dbReference type="EMBL" id="ACOM01000005">
    <property type="protein sequence ID" value="EEP53658.1"/>
    <property type="molecule type" value="Genomic_DNA"/>
</dbReference>
<dbReference type="NCBIfam" id="TIGR04215">
    <property type="entry name" value="choice_anch_A"/>
    <property type="match status" value="1"/>
</dbReference>
<name>C4IKP3_CLOBU</name>